<gene>
    <name evidence="1" type="ORF">FIV50_13185</name>
</gene>
<evidence type="ECO:0000313" key="1">
    <source>
        <dbReference type="EMBL" id="QDE35656.1"/>
    </source>
</evidence>
<name>A0A4Y5YT25_9MICO</name>
<proteinExistence type="predicted"/>
<protein>
    <recommendedName>
        <fullName evidence="3">SipW-cognate class signal peptide</fullName>
    </recommendedName>
</protein>
<dbReference type="AlphaFoldDB" id="A0A4Y5YT25"/>
<dbReference type="EMBL" id="CP041040">
    <property type="protein sequence ID" value="QDE35656.1"/>
    <property type="molecule type" value="Genomic_DNA"/>
</dbReference>
<evidence type="ECO:0000313" key="2">
    <source>
        <dbReference type="Proteomes" id="UP000316125"/>
    </source>
</evidence>
<reference evidence="1 2" key="1">
    <citation type="submission" date="2019-06" db="EMBL/GenBank/DDBJ databases">
        <title>Complete genome of Microbacterium foliorum M2.</title>
        <authorList>
            <person name="Cao G."/>
        </authorList>
    </citation>
    <scope>NUCLEOTIDE SEQUENCE [LARGE SCALE GENOMIC DNA]</scope>
    <source>
        <strain evidence="1 2">M2</strain>
    </source>
</reference>
<dbReference type="Proteomes" id="UP000316125">
    <property type="component" value="Chromosome"/>
</dbReference>
<dbReference type="InterPro" id="IPR023833">
    <property type="entry name" value="Signal_pept_SipW-depend-type"/>
</dbReference>
<accession>A0A4Y5YT25</accession>
<dbReference type="RefSeq" id="WP_140037826.1">
    <property type="nucleotide sequence ID" value="NZ_CP041040.1"/>
</dbReference>
<dbReference type="NCBIfam" id="TIGR04088">
    <property type="entry name" value="cognate_SipW"/>
    <property type="match status" value="1"/>
</dbReference>
<dbReference type="OrthoDB" id="5070303at2"/>
<organism evidence="1 2">
    <name type="scientific">Microbacterium foliorum</name>
    <dbReference type="NCBI Taxonomy" id="104336"/>
    <lineage>
        <taxon>Bacteria</taxon>
        <taxon>Bacillati</taxon>
        <taxon>Actinomycetota</taxon>
        <taxon>Actinomycetes</taxon>
        <taxon>Micrococcales</taxon>
        <taxon>Microbacteriaceae</taxon>
        <taxon>Microbacterium</taxon>
    </lineage>
</organism>
<evidence type="ECO:0008006" key="3">
    <source>
        <dbReference type="Google" id="ProtNLM"/>
    </source>
</evidence>
<sequence>MAEKNTQRKVLAVLAGGLVLGVGIGVTLAAWNDSEFATGTFTAGSFNLEGSTTSADDGYDDHNVDLGDTAASLVFQLPAVASSMSPGDVVYAPFWVRLDSTTTNSATLLPYGITAGTGGNEANLSYTVTAIEAADTCDATATGTVVATGATLSDQTGATSLPLAEGTPAGTAGVPLQLCFAVTAGAGLTQGATATATWEFTATSTAD</sequence>